<evidence type="ECO:0000256" key="1">
    <source>
        <dbReference type="ARBA" id="ARBA00004571"/>
    </source>
</evidence>
<dbReference type="Gene3D" id="2.40.170.20">
    <property type="entry name" value="TonB-dependent receptor, beta-barrel domain"/>
    <property type="match status" value="1"/>
</dbReference>
<feature type="domain" description="TonB-dependent receptor plug" evidence="8">
    <location>
        <begin position="227"/>
        <end position="350"/>
    </location>
</feature>
<keyword evidence="4 7" id="KW-0812">Transmembrane</keyword>
<evidence type="ECO:0000256" key="7">
    <source>
        <dbReference type="PROSITE-ProRule" id="PRU01360"/>
    </source>
</evidence>
<keyword evidence="5 7" id="KW-0472">Membrane</keyword>
<dbReference type="Pfam" id="PF07715">
    <property type="entry name" value="Plug"/>
    <property type="match status" value="1"/>
</dbReference>
<dbReference type="SUPFAM" id="SSF49464">
    <property type="entry name" value="Carboxypeptidase regulatory domain-like"/>
    <property type="match status" value="1"/>
</dbReference>
<comment type="caution">
    <text evidence="9">The sequence shown here is derived from an EMBL/GenBank/DDBJ whole genome shotgun (WGS) entry which is preliminary data.</text>
</comment>
<keyword evidence="10" id="KW-1185">Reference proteome</keyword>
<dbReference type="Gene3D" id="2.60.40.1120">
    <property type="entry name" value="Carboxypeptidase-like, regulatory domain"/>
    <property type="match status" value="1"/>
</dbReference>
<dbReference type="NCBIfam" id="TIGR04057">
    <property type="entry name" value="SusC_RagA_signa"/>
    <property type="match status" value="1"/>
</dbReference>
<dbReference type="SUPFAM" id="SSF56935">
    <property type="entry name" value="Porins"/>
    <property type="match status" value="1"/>
</dbReference>
<sequence>MKRKLIPPCKGAWHSYAFFLLLVFGLLMAAGPIYAQKIVLDTKVSYKANKKPLLFALKDIRVITKVRFTYNEDLIRRQPPVTIDVKDETLEQVLKKILGSELEFAENFGGIMIMPKYNPETPVNVNKLGYIINGRVVNSDGEPIPGVGVQAQTSRQGTMTGSDGLFSLLVEEGETMKFSQIGMKSVFIKPSQSESFLKVTMEAAPMQVQEVLVNGYQRIEPRLATGAYFKINAAEIMQPGVPTVDKMLQGKVPGLMIINNSGSVNAAPTMRLRGTSTFMGNAAPLWVVDGMIKQEPVNINAANLSGFLGGNYSLMGNAISGVNPYDIESITVLRDAAATSIYGVRAANGVIVITTKRGKPGPVEVTYNTSVTTKRAPRYSDYNLMNSAERIQFSKDMVADGVPIGQTNALKIPGSYEYLLGQLYAKQITEEDFNRQAEVLSSRNTDWFKLLFRNALSTSQNLSFSGGNGTTNYYISLGYLKDLGTAKLDENQRYTFSGKVGTMFGKRLRVDVNFGGNLSKKLGYADQIENAFNYAYRTSRTLDPYQSYPKAYSVFPAVTEPLRFNYLKDLDNNYLENNGHSISTSVQASYNIGKGWRLDHQTSFSVDAFNSYSYATDQSYYITGIRGWNLGEIYPESLKKQTSIPNGGLGAVNYANSLFLQNVTTLAYTRSLRQSKDQVYFNLGLETNARTTKGAQEQKSGFYPDRGMQFFPTEMGNFVYGKTGLTDLKENALGVYFATGYNINNLYTISANVRSDASNRFGQYSNQKFSPNYGFGFSWLAKNEAWLRDSKLISDLRLNASYGIQGNVISSVGPELIATYASGSNPLINIYDRPNVQLKSLPYPDLRWEKTHQYNAGLFVGFIDGRINADFNLYKKLGKDLVVTHDVAYENGVTNTFLNIGRMNNTGAELRIGVVPVKTRDIRLAINFTNSWNKNMIVDTTMRNARGNYLAGNANVGGKSIGSFYSYPYTGLDKEGLPTVKDGVYDMQESSKELLPITSYLVYSGQKLPKLQGGFSLDFSYKSFAVSAMFVYHFGNHIRLNYLYSNNGLFGTYMPISEVNVNKDMANRWRKPGDEQFTDIPALKTFRGGTAPYVYLPVLDQNGVRERIDVYSIYDYADSRVVSGSFLKCTNISASYTVPSAMIQRLKLKSLNLGLSVANPLTIASRKLKGQDPEIDGAGSAALPITPMYTGSVNLTF</sequence>
<dbReference type="InterPro" id="IPR037066">
    <property type="entry name" value="Plug_dom_sf"/>
</dbReference>
<evidence type="ECO:0000256" key="2">
    <source>
        <dbReference type="ARBA" id="ARBA00022448"/>
    </source>
</evidence>
<dbReference type="PROSITE" id="PS52016">
    <property type="entry name" value="TONB_DEPENDENT_REC_3"/>
    <property type="match status" value="1"/>
</dbReference>
<dbReference type="NCBIfam" id="TIGR04056">
    <property type="entry name" value="OMP_RagA_SusC"/>
    <property type="match status" value="1"/>
</dbReference>
<dbReference type="RefSeq" id="WP_116978888.1">
    <property type="nucleotide sequence ID" value="NZ_QPMM01000019.1"/>
</dbReference>
<evidence type="ECO:0000313" key="10">
    <source>
        <dbReference type="Proteomes" id="UP000260644"/>
    </source>
</evidence>
<comment type="subcellular location">
    <subcellularLocation>
        <location evidence="1 7">Cell outer membrane</location>
        <topology evidence="1 7">Multi-pass membrane protein</topology>
    </subcellularLocation>
</comment>
<evidence type="ECO:0000256" key="6">
    <source>
        <dbReference type="ARBA" id="ARBA00023237"/>
    </source>
</evidence>
<accession>A0A3E1Y2C2</accession>
<protein>
    <submittedName>
        <fullName evidence="9">SusC/RagA family TonB-linked outer membrane protein</fullName>
    </submittedName>
</protein>
<evidence type="ECO:0000313" key="9">
    <source>
        <dbReference type="EMBL" id="RFS18803.1"/>
    </source>
</evidence>
<name>A0A3E1Y2C2_9BACT</name>
<dbReference type="EMBL" id="QPMM01000019">
    <property type="protein sequence ID" value="RFS18803.1"/>
    <property type="molecule type" value="Genomic_DNA"/>
</dbReference>
<keyword evidence="6 7" id="KW-0998">Cell outer membrane</keyword>
<dbReference type="InterPro" id="IPR012910">
    <property type="entry name" value="Plug_dom"/>
</dbReference>
<dbReference type="InterPro" id="IPR023997">
    <property type="entry name" value="TonB-dep_OMP_SusC/RagA_CS"/>
</dbReference>
<dbReference type="Proteomes" id="UP000260644">
    <property type="component" value="Unassembled WGS sequence"/>
</dbReference>
<evidence type="ECO:0000256" key="4">
    <source>
        <dbReference type="ARBA" id="ARBA00022692"/>
    </source>
</evidence>
<evidence type="ECO:0000256" key="5">
    <source>
        <dbReference type="ARBA" id="ARBA00023136"/>
    </source>
</evidence>
<dbReference type="InterPro" id="IPR023996">
    <property type="entry name" value="TonB-dep_OMP_SusC/RagA"/>
</dbReference>
<dbReference type="OrthoDB" id="9768177at2"/>
<dbReference type="Gene3D" id="2.170.130.10">
    <property type="entry name" value="TonB-dependent receptor, plug domain"/>
    <property type="match status" value="1"/>
</dbReference>
<proteinExistence type="inferred from homology"/>
<dbReference type="InterPro" id="IPR036942">
    <property type="entry name" value="Beta-barrel_TonB_sf"/>
</dbReference>
<dbReference type="GO" id="GO:0009279">
    <property type="term" value="C:cell outer membrane"/>
    <property type="evidence" value="ECO:0007669"/>
    <property type="project" value="UniProtKB-SubCell"/>
</dbReference>
<organism evidence="9 10">
    <name type="scientific">Chitinophaga silvatica</name>
    <dbReference type="NCBI Taxonomy" id="2282649"/>
    <lineage>
        <taxon>Bacteria</taxon>
        <taxon>Pseudomonadati</taxon>
        <taxon>Bacteroidota</taxon>
        <taxon>Chitinophagia</taxon>
        <taxon>Chitinophagales</taxon>
        <taxon>Chitinophagaceae</taxon>
        <taxon>Chitinophaga</taxon>
    </lineage>
</organism>
<reference evidence="9 10" key="1">
    <citation type="submission" date="2018-07" db="EMBL/GenBank/DDBJ databases">
        <title>Chitinophaga K2CV101002-2 sp. nov., isolated from a monsoon evergreen broad-leaved forest soil.</title>
        <authorList>
            <person name="Lv Y."/>
        </authorList>
    </citation>
    <scope>NUCLEOTIDE SEQUENCE [LARGE SCALE GENOMIC DNA]</scope>
    <source>
        <strain evidence="9 10">GDMCC 1.1288</strain>
    </source>
</reference>
<comment type="similarity">
    <text evidence="7">Belongs to the TonB-dependent receptor family.</text>
</comment>
<keyword evidence="3 7" id="KW-1134">Transmembrane beta strand</keyword>
<dbReference type="AlphaFoldDB" id="A0A3E1Y2C2"/>
<evidence type="ECO:0000256" key="3">
    <source>
        <dbReference type="ARBA" id="ARBA00022452"/>
    </source>
</evidence>
<gene>
    <name evidence="9" type="ORF">DVR12_26760</name>
</gene>
<dbReference type="Pfam" id="PF13715">
    <property type="entry name" value="CarbopepD_reg_2"/>
    <property type="match status" value="1"/>
</dbReference>
<evidence type="ECO:0000259" key="8">
    <source>
        <dbReference type="Pfam" id="PF07715"/>
    </source>
</evidence>
<keyword evidence="2 7" id="KW-0813">Transport</keyword>
<dbReference type="InterPro" id="IPR039426">
    <property type="entry name" value="TonB-dep_rcpt-like"/>
</dbReference>
<dbReference type="InterPro" id="IPR008969">
    <property type="entry name" value="CarboxyPept-like_regulatory"/>
</dbReference>